<dbReference type="Gene3D" id="3.40.1110.10">
    <property type="entry name" value="Calcium-transporting ATPase, cytoplasmic domain N"/>
    <property type="match status" value="1"/>
</dbReference>
<comment type="catalytic activity">
    <reaction evidence="15">
        <text>Zn(2+)(in) + ATP + H2O = Zn(2+)(out) + ADP + phosphate + H(+)</text>
        <dbReference type="Rhea" id="RHEA:20621"/>
        <dbReference type="ChEBI" id="CHEBI:15377"/>
        <dbReference type="ChEBI" id="CHEBI:15378"/>
        <dbReference type="ChEBI" id="CHEBI:29105"/>
        <dbReference type="ChEBI" id="CHEBI:30616"/>
        <dbReference type="ChEBI" id="CHEBI:43474"/>
        <dbReference type="ChEBI" id="CHEBI:456216"/>
        <dbReference type="EC" id="7.2.2.12"/>
    </reaction>
</comment>
<dbReference type="GeneID" id="75052826"/>
<keyword evidence="5" id="KW-0597">Phosphoprotein</keyword>
<dbReference type="EMBL" id="CP039126">
    <property type="protein sequence ID" value="QMW76494.1"/>
    <property type="molecule type" value="Genomic_DNA"/>
</dbReference>
<dbReference type="GO" id="GO:0016463">
    <property type="term" value="F:P-type zinc transporter activity"/>
    <property type="evidence" value="ECO:0007669"/>
    <property type="project" value="UniProtKB-EC"/>
</dbReference>
<dbReference type="GO" id="GO:0008551">
    <property type="term" value="F:P-type cadmium transporter activity"/>
    <property type="evidence" value="ECO:0007669"/>
    <property type="project" value="UniProtKB-EC"/>
</dbReference>
<dbReference type="InterPro" id="IPR027256">
    <property type="entry name" value="P-typ_ATPase_IB"/>
</dbReference>
<dbReference type="NCBIfam" id="TIGR01512">
    <property type="entry name" value="ATPase-IB2_Cd"/>
    <property type="match status" value="1"/>
</dbReference>
<keyword evidence="9" id="KW-0862">Zinc</keyword>
<dbReference type="SFLD" id="SFLDF00027">
    <property type="entry name" value="p-type_atpase"/>
    <property type="match status" value="1"/>
</dbReference>
<reference evidence="19 20" key="1">
    <citation type="submission" date="2019-04" db="EMBL/GenBank/DDBJ databases">
        <authorList>
            <person name="Schori C."/>
            <person name="Ahrens C."/>
        </authorList>
    </citation>
    <scope>NUCLEOTIDE SEQUENCE [LARGE SCALE GENOMIC DNA]</scope>
    <source>
        <strain evidence="19 20">DSM 2950</strain>
    </source>
</reference>
<dbReference type="RefSeq" id="WP_018593466.1">
    <property type="nucleotide sequence ID" value="NZ_CABLBP010000001.1"/>
</dbReference>
<dbReference type="SUPFAM" id="SSF81653">
    <property type="entry name" value="Calcium ATPase, transduction domain A"/>
    <property type="match status" value="1"/>
</dbReference>
<dbReference type="GO" id="GO:0046872">
    <property type="term" value="F:metal ion binding"/>
    <property type="evidence" value="ECO:0007669"/>
    <property type="project" value="UniProtKB-KW"/>
</dbReference>
<dbReference type="GO" id="GO:0005524">
    <property type="term" value="F:ATP binding"/>
    <property type="evidence" value="ECO:0007669"/>
    <property type="project" value="UniProtKB-UniRule"/>
</dbReference>
<keyword evidence="11" id="KW-0460">Magnesium</keyword>
<keyword evidence="13 17" id="KW-1133">Transmembrane helix</keyword>
<dbReference type="InterPro" id="IPR059000">
    <property type="entry name" value="ATPase_P-type_domA"/>
</dbReference>
<evidence type="ECO:0000256" key="11">
    <source>
        <dbReference type="ARBA" id="ARBA00022842"/>
    </source>
</evidence>
<organism evidence="19 20">
    <name type="scientific">Blautia producta</name>
    <dbReference type="NCBI Taxonomy" id="33035"/>
    <lineage>
        <taxon>Bacteria</taxon>
        <taxon>Bacillati</taxon>
        <taxon>Bacillota</taxon>
        <taxon>Clostridia</taxon>
        <taxon>Lachnospirales</taxon>
        <taxon>Lachnospiraceae</taxon>
        <taxon>Blautia</taxon>
    </lineage>
</organism>
<dbReference type="GO" id="GO:0016887">
    <property type="term" value="F:ATP hydrolysis activity"/>
    <property type="evidence" value="ECO:0007669"/>
    <property type="project" value="InterPro"/>
</dbReference>
<keyword evidence="14 17" id="KW-0472">Membrane</keyword>
<evidence type="ECO:0000256" key="15">
    <source>
        <dbReference type="ARBA" id="ARBA00047308"/>
    </source>
</evidence>
<gene>
    <name evidence="19" type="primary">cadA</name>
    <name evidence="19" type="ORF">E5259_02180</name>
</gene>
<dbReference type="InterPro" id="IPR036412">
    <property type="entry name" value="HAD-like_sf"/>
</dbReference>
<keyword evidence="10 17" id="KW-0067">ATP-binding</keyword>
<evidence type="ECO:0000256" key="16">
    <source>
        <dbReference type="ARBA" id="ARBA00049338"/>
    </source>
</evidence>
<evidence type="ECO:0000256" key="6">
    <source>
        <dbReference type="ARBA" id="ARBA00022692"/>
    </source>
</evidence>
<dbReference type="InterPro" id="IPR044492">
    <property type="entry name" value="P_typ_ATPase_HD_dom"/>
</dbReference>
<keyword evidence="12" id="KW-1278">Translocase</keyword>
<accession>A0A7G5MPF1</accession>
<dbReference type="PROSITE" id="PS00154">
    <property type="entry name" value="ATPASE_E1_E2"/>
    <property type="match status" value="1"/>
</dbReference>
<name>A0A7G5MPF1_9FIRM</name>
<dbReference type="Pfam" id="PF00702">
    <property type="entry name" value="Hydrolase"/>
    <property type="match status" value="1"/>
</dbReference>
<evidence type="ECO:0000256" key="5">
    <source>
        <dbReference type="ARBA" id="ARBA00022553"/>
    </source>
</evidence>
<dbReference type="InterPro" id="IPR023298">
    <property type="entry name" value="ATPase_P-typ_TM_dom_sf"/>
</dbReference>
<dbReference type="InterPro" id="IPR008250">
    <property type="entry name" value="ATPase_P-typ_transduc_dom_A_sf"/>
</dbReference>
<feature type="transmembrane region" description="Helical" evidence="17">
    <location>
        <begin position="31"/>
        <end position="49"/>
    </location>
</feature>
<keyword evidence="8 17" id="KW-0547">Nucleotide-binding</keyword>
<dbReference type="Gene3D" id="2.70.150.10">
    <property type="entry name" value="Calcium-transporting ATPase, cytoplasmic transduction domain A"/>
    <property type="match status" value="1"/>
</dbReference>
<evidence type="ECO:0000256" key="10">
    <source>
        <dbReference type="ARBA" id="ARBA00022840"/>
    </source>
</evidence>
<feature type="transmembrane region" description="Helical" evidence="17">
    <location>
        <begin position="590"/>
        <end position="608"/>
    </location>
</feature>
<evidence type="ECO:0000256" key="17">
    <source>
        <dbReference type="RuleBase" id="RU362081"/>
    </source>
</evidence>
<dbReference type="AlphaFoldDB" id="A0A7G5MPF1"/>
<feature type="transmembrane region" description="Helical" evidence="17">
    <location>
        <begin position="7"/>
        <end position="25"/>
    </location>
</feature>
<dbReference type="CDD" id="cd07548">
    <property type="entry name" value="P-type_ATPase-Cd_Zn_Co_like"/>
    <property type="match status" value="1"/>
</dbReference>
<dbReference type="Gene3D" id="3.40.50.1000">
    <property type="entry name" value="HAD superfamily/HAD-like"/>
    <property type="match status" value="1"/>
</dbReference>
<dbReference type="SUPFAM" id="SSF56784">
    <property type="entry name" value="HAD-like"/>
    <property type="match status" value="1"/>
</dbReference>
<evidence type="ECO:0000313" key="20">
    <source>
        <dbReference type="Proteomes" id="UP000515789"/>
    </source>
</evidence>
<evidence type="ECO:0000256" key="8">
    <source>
        <dbReference type="ARBA" id="ARBA00022741"/>
    </source>
</evidence>
<feature type="transmembrane region" description="Helical" evidence="17">
    <location>
        <begin position="564"/>
        <end position="584"/>
    </location>
</feature>
<comment type="catalytic activity">
    <reaction evidence="16">
        <text>Cd(2+)(in) + ATP + H2O = Cd(2+)(out) + ADP + phosphate + H(+)</text>
        <dbReference type="Rhea" id="RHEA:12132"/>
        <dbReference type="ChEBI" id="CHEBI:15377"/>
        <dbReference type="ChEBI" id="CHEBI:15378"/>
        <dbReference type="ChEBI" id="CHEBI:30616"/>
        <dbReference type="ChEBI" id="CHEBI:43474"/>
        <dbReference type="ChEBI" id="CHEBI:48775"/>
        <dbReference type="ChEBI" id="CHEBI:456216"/>
        <dbReference type="EC" id="7.2.2.21"/>
    </reaction>
</comment>
<evidence type="ECO:0000256" key="9">
    <source>
        <dbReference type="ARBA" id="ARBA00022833"/>
    </source>
</evidence>
<dbReference type="Proteomes" id="UP000515789">
    <property type="component" value="Chromosome"/>
</dbReference>
<keyword evidence="3 17" id="KW-1003">Cell membrane</keyword>
<dbReference type="NCBIfam" id="TIGR01494">
    <property type="entry name" value="ATPase_P-type"/>
    <property type="match status" value="1"/>
</dbReference>
<dbReference type="SUPFAM" id="SSF81665">
    <property type="entry name" value="Calcium ATPase, transmembrane domain M"/>
    <property type="match status" value="1"/>
</dbReference>
<sequence length="622" mass="66514">MTRKQKHLLARILVAAVLFFAGSLLHTSEPMEMGIFLVCYAVIGWDIVWKAVTNILHGQVFDENFLMTIATIGALILGEHSEGVAVMLFYQVGEWFQSYAVSKSRKSIASLMDIRPDYANVEQNGKLVQVDPDEVPIGSTIVVKPGERIPLDGTILKGSSALDTSALTGESMPREVEPGMEVISGCINQTGILTIRTTKEFGESTVAKILDLVENASDKKGKTENFITRFARYYTPAVVFAALALAILPPLITGQPFGTWIYRALTFLVISCPCALVISIPLSFFGGIGGASKIGVLVKGSNYLESLAHAETVVFDKTGTLTKGSFAVSEIHTNGMKEKQLLELAAYAEDYSNHPISLSVKKAYGKKIDSARIADVQEIAGHGVRAVIDGKTVLAGNAKLMVKEHIKYTACTSVGTVIYVSCDGAYAGCIVIEDEIKADAPAAIRSLKSAGIKMTVMLTGDADAVGKKVAGRLGLDQAYTELLPADKVDRVEELLKQKSEKGKLVFVGDGINDAPVLARADVGIAMGGLGSDAAIEAADVVLMTDEPSKIASVMRIARKTIRIANQNIVFALGIKFLVLILGALGYANMWAAVFADVGVSVIAILNAIRAMRVKRLDVPSQV</sequence>
<evidence type="ECO:0000256" key="1">
    <source>
        <dbReference type="ARBA" id="ARBA00004651"/>
    </source>
</evidence>
<comment type="subcellular location">
    <subcellularLocation>
        <location evidence="1">Cell membrane</location>
        <topology evidence="1">Multi-pass membrane protein</topology>
    </subcellularLocation>
</comment>
<evidence type="ECO:0000313" key="19">
    <source>
        <dbReference type="EMBL" id="QMW76494.1"/>
    </source>
</evidence>
<comment type="similarity">
    <text evidence="2 17">Belongs to the cation transport ATPase (P-type) (TC 3.A.3) family. Type IB subfamily.</text>
</comment>
<protein>
    <submittedName>
        <fullName evidence="19">Cadmium-translocating P-type ATPase</fullName>
    </submittedName>
</protein>
<dbReference type="FunFam" id="2.70.150.10:FF:000002">
    <property type="entry name" value="Copper-transporting ATPase 1, putative"/>
    <property type="match status" value="1"/>
</dbReference>
<dbReference type="NCBIfam" id="TIGR01525">
    <property type="entry name" value="ATPase-IB_hvy"/>
    <property type="match status" value="1"/>
</dbReference>
<dbReference type="PRINTS" id="PR00119">
    <property type="entry name" value="CATATPASE"/>
</dbReference>
<evidence type="ECO:0000256" key="13">
    <source>
        <dbReference type="ARBA" id="ARBA00022989"/>
    </source>
</evidence>
<evidence type="ECO:0000256" key="4">
    <source>
        <dbReference type="ARBA" id="ARBA00022539"/>
    </source>
</evidence>
<evidence type="ECO:0000256" key="12">
    <source>
        <dbReference type="ARBA" id="ARBA00022967"/>
    </source>
</evidence>
<dbReference type="PANTHER" id="PTHR48085:SF5">
    <property type="entry name" value="CADMIUM_ZINC-TRANSPORTING ATPASE HMA4-RELATED"/>
    <property type="match status" value="1"/>
</dbReference>
<keyword evidence="6 17" id="KW-0812">Transmembrane</keyword>
<keyword evidence="7 17" id="KW-0479">Metal-binding</keyword>
<evidence type="ECO:0000256" key="2">
    <source>
        <dbReference type="ARBA" id="ARBA00006024"/>
    </source>
</evidence>
<feature type="transmembrane region" description="Helical" evidence="17">
    <location>
        <begin position="260"/>
        <end position="285"/>
    </location>
</feature>
<evidence type="ECO:0000256" key="7">
    <source>
        <dbReference type="ARBA" id="ARBA00022723"/>
    </source>
</evidence>
<dbReference type="Pfam" id="PF00122">
    <property type="entry name" value="E1-E2_ATPase"/>
    <property type="match status" value="1"/>
</dbReference>
<dbReference type="FunFam" id="3.40.1110.10:FF:000066">
    <property type="entry name" value="Cadmium-translocating P-type ATPase"/>
    <property type="match status" value="1"/>
</dbReference>
<dbReference type="SFLD" id="SFLDS00003">
    <property type="entry name" value="Haloacid_Dehalogenase"/>
    <property type="match status" value="1"/>
</dbReference>
<dbReference type="InterPro" id="IPR051014">
    <property type="entry name" value="Cation_Transport_ATPase_IB"/>
</dbReference>
<dbReference type="InterPro" id="IPR018303">
    <property type="entry name" value="ATPase_P-typ_P_site"/>
</dbReference>
<dbReference type="InterPro" id="IPR023299">
    <property type="entry name" value="ATPase_P-typ_cyto_dom_N"/>
</dbReference>
<dbReference type="GO" id="GO:0005886">
    <property type="term" value="C:plasma membrane"/>
    <property type="evidence" value="ECO:0007669"/>
    <property type="project" value="UniProtKB-SubCell"/>
</dbReference>
<evidence type="ECO:0000256" key="3">
    <source>
        <dbReference type="ARBA" id="ARBA00022475"/>
    </source>
</evidence>
<dbReference type="PANTHER" id="PTHR48085">
    <property type="entry name" value="CADMIUM/ZINC-TRANSPORTING ATPASE HMA2-RELATED"/>
    <property type="match status" value="1"/>
</dbReference>
<evidence type="ECO:0000256" key="14">
    <source>
        <dbReference type="ARBA" id="ARBA00023136"/>
    </source>
</evidence>
<proteinExistence type="inferred from homology"/>
<feature type="transmembrane region" description="Helical" evidence="17">
    <location>
        <begin position="230"/>
        <end position="248"/>
    </location>
</feature>
<dbReference type="InterPro" id="IPR001757">
    <property type="entry name" value="P_typ_ATPase"/>
</dbReference>
<dbReference type="InterPro" id="IPR023214">
    <property type="entry name" value="HAD_sf"/>
</dbReference>
<evidence type="ECO:0000259" key="18">
    <source>
        <dbReference type="Pfam" id="PF00122"/>
    </source>
</evidence>
<feature type="domain" description="P-type ATPase A" evidence="18">
    <location>
        <begin position="115"/>
        <end position="214"/>
    </location>
</feature>
<keyword evidence="4" id="KW-0104">Cadmium</keyword>
<dbReference type="SFLD" id="SFLDG00002">
    <property type="entry name" value="C1.7:_P-type_atpase_like"/>
    <property type="match status" value="1"/>
</dbReference>